<dbReference type="SUPFAM" id="SSF63825">
    <property type="entry name" value="YWTD domain"/>
    <property type="match status" value="2"/>
</dbReference>
<evidence type="ECO:0000256" key="2">
    <source>
        <dbReference type="ARBA" id="ARBA00022737"/>
    </source>
</evidence>
<dbReference type="EMBL" id="JBJJXI010000067">
    <property type="protein sequence ID" value="KAL3396998.1"/>
    <property type="molecule type" value="Genomic_DNA"/>
</dbReference>
<dbReference type="PANTHER" id="PTHR46513:SF44">
    <property type="entry name" value="LDL RECEPTOR RELATED PROTEIN 4"/>
    <property type="match status" value="1"/>
</dbReference>
<accession>A0ABD2WV55</accession>
<feature type="region of interest" description="Disordered" evidence="3">
    <location>
        <begin position="18"/>
        <end position="37"/>
    </location>
</feature>
<evidence type="ECO:0000313" key="6">
    <source>
        <dbReference type="Proteomes" id="UP001627154"/>
    </source>
</evidence>
<protein>
    <recommendedName>
        <fullName evidence="7">EGF-like domain-containing protein</fullName>
    </recommendedName>
</protein>
<keyword evidence="4" id="KW-0812">Transmembrane</keyword>
<dbReference type="SMART" id="SM00135">
    <property type="entry name" value="LY"/>
    <property type="match status" value="4"/>
</dbReference>
<dbReference type="Gene3D" id="2.120.10.30">
    <property type="entry name" value="TolB, C-terminal domain"/>
    <property type="match status" value="2"/>
</dbReference>
<name>A0ABD2WV55_9HYME</name>
<dbReference type="InterPro" id="IPR050778">
    <property type="entry name" value="Cueball_EGF_LRP_Nidogen"/>
</dbReference>
<dbReference type="InterPro" id="IPR000033">
    <property type="entry name" value="LDLR_classB_rpt"/>
</dbReference>
<evidence type="ECO:0000256" key="4">
    <source>
        <dbReference type="SAM" id="Phobius"/>
    </source>
</evidence>
<dbReference type="InterPro" id="IPR011042">
    <property type="entry name" value="6-blade_b-propeller_TolB-like"/>
</dbReference>
<reference evidence="5 6" key="1">
    <citation type="journal article" date="2024" name="bioRxiv">
        <title>A reference genome for Trichogramma kaykai: A tiny desert-dwelling parasitoid wasp with competing sex-ratio distorters.</title>
        <authorList>
            <person name="Culotta J."/>
            <person name="Lindsey A.R."/>
        </authorList>
    </citation>
    <scope>NUCLEOTIDE SEQUENCE [LARGE SCALE GENOMIC DNA]</scope>
    <source>
        <strain evidence="5 6">KSX58</strain>
    </source>
</reference>
<evidence type="ECO:0000313" key="5">
    <source>
        <dbReference type="EMBL" id="KAL3396998.1"/>
    </source>
</evidence>
<keyword evidence="4" id="KW-0472">Membrane</keyword>
<feature type="transmembrane region" description="Helical" evidence="4">
    <location>
        <begin position="55"/>
        <end position="77"/>
    </location>
</feature>
<keyword evidence="4" id="KW-1133">Transmembrane helix</keyword>
<evidence type="ECO:0008006" key="7">
    <source>
        <dbReference type="Google" id="ProtNLM"/>
    </source>
</evidence>
<evidence type="ECO:0000256" key="3">
    <source>
        <dbReference type="SAM" id="MobiDB-lite"/>
    </source>
</evidence>
<proteinExistence type="predicted"/>
<dbReference type="Proteomes" id="UP001627154">
    <property type="component" value="Unassembled WGS sequence"/>
</dbReference>
<evidence type="ECO:0000256" key="1">
    <source>
        <dbReference type="ARBA" id="ARBA00022536"/>
    </source>
</evidence>
<gene>
    <name evidence="5" type="ORF">TKK_009040</name>
</gene>
<sequence>MSLGAEVDSWDDIEVSKSEDVRDFNQPQTTPSYHRSAKKSYIPQRSYRKYLTNPWIVGAGVTLLITILILIIVFSTVSLGSDGTEPSELRPKPGGAISDGLYLFGHGSLWNACVNETNDNAGEAALRRVRQAEDTPYDFLDSATTIFGVNNSILSVSSGKDDSAAEVLFQDPRFQPQSVAVDRLTGKVYALDKQAGTLLVVDVASRNFTILMSDLLAPHEIVLDPAQGEMFILQLATSIVRANMDGSDRRNIVSYMNISALAIDRGRQRLYWINDDRQIQSADYHGNDRVTLFTDHTRIASLAVHGDRLYWLWPATAGDSSNNSTLWRCRLFVNDSSACSEHTVQPIPGLSNVTSIRSFSSPPSSTDTSNHPCSVQNGGCQQLCLLSSPRRAGRSCGCYLGHRQKPQDSRGCEPADVFLLYVTNSYARAQLAEESFGWSGVDVVLPTKLSLRPLQRKSVLDFEYDWFNDALYFSDDSNIYATSLRGWSEQRTLLTVASGYYYEDMAYDWVSGNVYYTEASLSPGNKHRLMMFSEGNPRDHRRTVASFNYYDEFGVKGAPYSTLMDSIRGVLYFSAADTSGRDRVRNIYELAENGTRLDGRLTAKYVHEHRILALDQSAGRIYWIWEAERNRATLKWTETREPGVVTRRLDVDVDEPLRSVGVQGDWLYLGTTRKISRVNKDTAEDAERLVPRYVERAGLIISGGPYERSSQDIDGFRVIEMSSRSFAAGQAKFLRDICAKSRCQQICYAGDRSQDLQAMIKLTEPSCDCADNLRLSEDGACF</sequence>
<keyword evidence="6" id="KW-1185">Reference proteome</keyword>
<dbReference type="AlphaFoldDB" id="A0ABD2WV55"/>
<dbReference type="PANTHER" id="PTHR46513">
    <property type="entry name" value="VITELLOGENIN RECEPTOR-LIKE PROTEIN-RELATED-RELATED"/>
    <property type="match status" value="1"/>
</dbReference>
<keyword evidence="2" id="KW-0677">Repeat</keyword>
<organism evidence="5 6">
    <name type="scientific">Trichogramma kaykai</name>
    <dbReference type="NCBI Taxonomy" id="54128"/>
    <lineage>
        <taxon>Eukaryota</taxon>
        <taxon>Metazoa</taxon>
        <taxon>Ecdysozoa</taxon>
        <taxon>Arthropoda</taxon>
        <taxon>Hexapoda</taxon>
        <taxon>Insecta</taxon>
        <taxon>Pterygota</taxon>
        <taxon>Neoptera</taxon>
        <taxon>Endopterygota</taxon>
        <taxon>Hymenoptera</taxon>
        <taxon>Apocrita</taxon>
        <taxon>Proctotrupomorpha</taxon>
        <taxon>Chalcidoidea</taxon>
        <taxon>Trichogrammatidae</taxon>
        <taxon>Trichogramma</taxon>
    </lineage>
</organism>
<comment type="caution">
    <text evidence="5">The sequence shown here is derived from an EMBL/GenBank/DDBJ whole genome shotgun (WGS) entry which is preliminary data.</text>
</comment>
<keyword evidence="1" id="KW-0245">EGF-like domain</keyword>